<dbReference type="InterPro" id="IPR013785">
    <property type="entry name" value="Aldolase_TIM"/>
</dbReference>
<dbReference type="SUPFAM" id="SSF50891">
    <property type="entry name" value="Cyclophilin-like"/>
    <property type="match status" value="1"/>
</dbReference>
<comment type="caution">
    <text evidence="3">The sequence shown here is derived from an EMBL/GenBank/DDBJ whole genome shotgun (WGS) entry which is preliminary data.</text>
</comment>
<organism evidence="3 4">
    <name type="scientific">Lactobacillus xujianguonis</name>
    <dbReference type="NCBI Taxonomy" id="2495899"/>
    <lineage>
        <taxon>Bacteria</taxon>
        <taxon>Bacillati</taxon>
        <taxon>Bacillota</taxon>
        <taxon>Bacilli</taxon>
        <taxon>Lactobacillales</taxon>
        <taxon>Lactobacillaceae</taxon>
        <taxon>Lactobacillus</taxon>
    </lineage>
</organism>
<accession>A0A437SVC2</accession>
<dbReference type="InterPro" id="IPR008589">
    <property type="entry name" value="MupG"/>
</dbReference>
<evidence type="ECO:0000259" key="1">
    <source>
        <dbReference type="Pfam" id="PF05913"/>
    </source>
</evidence>
<dbReference type="SUPFAM" id="SSF51445">
    <property type="entry name" value="(Trans)glycosidases"/>
    <property type="match status" value="1"/>
</dbReference>
<dbReference type="Pfam" id="PF19200">
    <property type="entry name" value="MupG_N"/>
    <property type="match status" value="1"/>
</dbReference>
<protein>
    <submittedName>
        <fullName evidence="3">DUF871 domain-containing protein</fullName>
    </submittedName>
</protein>
<keyword evidence="4" id="KW-1185">Reference proteome</keyword>
<dbReference type="InterPro" id="IPR017853">
    <property type="entry name" value="GH"/>
</dbReference>
<feature type="domain" description="6-phospho-N-acetylmuramidase C-terminal" evidence="1">
    <location>
        <begin position="252"/>
        <end position="339"/>
    </location>
</feature>
<dbReference type="AlphaFoldDB" id="A0A437SVC2"/>
<dbReference type="Pfam" id="PF05913">
    <property type="entry name" value="MupG_C"/>
    <property type="match status" value="1"/>
</dbReference>
<dbReference type="Gene3D" id="2.40.100.10">
    <property type="entry name" value="Cyclophilin-like"/>
    <property type="match status" value="1"/>
</dbReference>
<dbReference type="Proteomes" id="UP000288291">
    <property type="component" value="Unassembled WGS sequence"/>
</dbReference>
<evidence type="ECO:0000313" key="3">
    <source>
        <dbReference type="EMBL" id="RVU70787.1"/>
    </source>
</evidence>
<dbReference type="InterPro" id="IPR029000">
    <property type="entry name" value="Cyclophilin-like_dom_sf"/>
</dbReference>
<dbReference type="PANTHER" id="PTHR38435">
    <property type="match status" value="1"/>
</dbReference>
<reference evidence="3 4" key="1">
    <citation type="submission" date="2018-12" db="EMBL/GenBank/DDBJ databases">
        <authorList>
            <person name="Meng J."/>
        </authorList>
    </citation>
    <scope>NUCLEOTIDE SEQUENCE [LARGE SCALE GENOMIC DNA]</scope>
    <source>
        <strain evidence="3 4">HT111-2</strain>
    </source>
</reference>
<dbReference type="InterPro" id="IPR043894">
    <property type="entry name" value="MupG_C"/>
</dbReference>
<dbReference type="PANTHER" id="PTHR38435:SF2">
    <property type="entry name" value="DUF871 DOMAIN-CONTAINING PROTEIN"/>
    <property type="match status" value="1"/>
</dbReference>
<proteinExistence type="predicted"/>
<evidence type="ECO:0000313" key="4">
    <source>
        <dbReference type="Proteomes" id="UP000288291"/>
    </source>
</evidence>
<dbReference type="Gene3D" id="3.20.20.70">
    <property type="entry name" value="Aldolase class I"/>
    <property type="match status" value="1"/>
</dbReference>
<gene>
    <name evidence="3" type="ORF">EJK17_05955</name>
</gene>
<dbReference type="InterPro" id="IPR043797">
    <property type="entry name" value="MupG_N"/>
</dbReference>
<feature type="domain" description="6-phospho-N-acetylmuramidase N-terminal" evidence="2">
    <location>
        <begin position="2"/>
        <end position="228"/>
    </location>
</feature>
<dbReference type="EMBL" id="RXIA01000013">
    <property type="protein sequence ID" value="RVU70787.1"/>
    <property type="molecule type" value="Genomic_DNA"/>
</dbReference>
<name>A0A437SVC2_9LACO</name>
<dbReference type="RefSeq" id="WP_103661594.1">
    <property type="nucleotide sequence ID" value="NZ_ML136881.1"/>
</dbReference>
<sequence>MLGISIYFQDYDPNYLKTAAKAGAKYIFTSLQIPEEDYSHLDEVLPDFLALCHKLGMQLVPDVSPVTFKRLGVKPNDYGKLKALGFTALRLDYGADDFALIKQLQKDFFLMLNASVVNDDYLRQARASGVDFDKIALTYNFYPETNTGMSWTAFKERNLSLKAQGLRTQAFVCGDALKRFPLYEGLPTVEADRGKNPYVAAVQMIHEAHVDDVFIGDSEARSETLIRIADYQKDKLVHLPCHLEAGYENLYGQKIKLRADQPEKIVRLLLPRKPDVPIFHNLTPTAGSIVMQNRLARRYSGEVYLVKETLPVAARTNVIGFIAPEYQELLQYLDADNTIVFDRL</sequence>
<evidence type="ECO:0000259" key="2">
    <source>
        <dbReference type="Pfam" id="PF19200"/>
    </source>
</evidence>